<dbReference type="OrthoDB" id="106887at2"/>
<comment type="caution">
    <text evidence="2">The sequence shown here is derived from an EMBL/GenBank/DDBJ whole genome shotgun (WGS) entry which is preliminary data.</text>
</comment>
<dbReference type="Proteomes" id="UP000255334">
    <property type="component" value="Unassembled WGS sequence"/>
</dbReference>
<keyword evidence="1" id="KW-0732">Signal</keyword>
<dbReference type="InterPro" id="IPR001661">
    <property type="entry name" value="Glyco_hydro_37"/>
</dbReference>
<dbReference type="Pfam" id="PF01204">
    <property type="entry name" value="Trehalase"/>
    <property type="match status" value="1"/>
</dbReference>
<organism evidence="2 3">
    <name type="scientific">Dyella psychrodurans</name>
    <dbReference type="NCBI Taxonomy" id="1927960"/>
    <lineage>
        <taxon>Bacteria</taxon>
        <taxon>Pseudomonadati</taxon>
        <taxon>Pseudomonadota</taxon>
        <taxon>Gammaproteobacteria</taxon>
        <taxon>Lysobacterales</taxon>
        <taxon>Rhodanobacteraceae</taxon>
        <taxon>Dyella</taxon>
    </lineage>
</organism>
<proteinExistence type="predicted"/>
<dbReference type="InterPro" id="IPR012341">
    <property type="entry name" value="6hp_glycosidase-like_sf"/>
</dbReference>
<evidence type="ECO:0000313" key="3">
    <source>
        <dbReference type="Proteomes" id="UP000255334"/>
    </source>
</evidence>
<evidence type="ECO:0000313" key="2">
    <source>
        <dbReference type="EMBL" id="RDS85233.1"/>
    </source>
</evidence>
<reference evidence="2 3" key="1">
    <citation type="submission" date="2018-07" db="EMBL/GenBank/DDBJ databases">
        <title>Dyella monticola sp. nov. and Dyella psychrodurans sp. nov. isolated from monsoon evergreen broad-leaved forest soil of Dinghu Mountain, China.</title>
        <authorList>
            <person name="Gao Z."/>
            <person name="Qiu L."/>
        </authorList>
    </citation>
    <scope>NUCLEOTIDE SEQUENCE [LARGE SCALE GENOMIC DNA]</scope>
    <source>
        <strain evidence="2 3">4MSK11</strain>
    </source>
</reference>
<dbReference type="SUPFAM" id="SSF48208">
    <property type="entry name" value="Six-hairpin glycosidases"/>
    <property type="match status" value="1"/>
</dbReference>
<dbReference type="EMBL" id="QRBF01000002">
    <property type="protein sequence ID" value="RDS85233.1"/>
    <property type="molecule type" value="Genomic_DNA"/>
</dbReference>
<dbReference type="PANTHER" id="PTHR23403:SF6">
    <property type="entry name" value="CYTOSOLIC NEUTRAL TREHALASE-RELATED"/>
    <property type="match status" value="1"/>
</dbReference>
<evidence type="ECO:0000256" key="1">
    <source>
        <dbReference type="SAM" id="SignalP"/>
    </source>
</evidence>
<dbReference type="AlphaFoldDB" id="A0A370X9X1"/>
<accession>A0A370X9X1</accession>
<feature type="signal peptide" evidence="1">
    <location>
        <begin position="1"/>
        <end position="40"/>
    </location>
</feature>
<feature type="chain" id="PRO_5016953469" evidence="1">
    <location>
        <begin position="41"/>
        <end position="575"/>
    </location>
</feature>
<gene>
    <name evidence="2" type="ORF">DWU99_06745</name>
</gene>
<keyword evidence="3" id="KW-1185">Reference proteome</keyword>
<dbReference type="InterPro" id="IPR008928">
    <property type="entry name" value="6-hairpin_glycosidase_sf"/>
</dbReference>
<sequence>MKNIQHTACMNASPFASTHRTGWRLATLLLSATLASTAMAAKPDPAKTRAYIDKAWTTLTRSMDDCASLADPKLLTRPVLYVPSQFPMSAELGQIGKRCNVDVRALPKAIDQLGDIDATTLPVQGLLYLPHPYVVPGGFFNEMYGWDSYFIMLGLVADHRIDLARDMVDNALFEVQYYGGVLNANRTYYLSRSQPPFLSAMMVALLDDPASFHNTEEKRAWLEKAYPLAVRNYEIWTRSEHRAGDTGLARYYDLGSGPVLEAQDSEFYRGVIKWLIAHPSENPGYLLKASEHPDDAEAARLKTESCDVRASKVCAGNWVDGYRLTADYYHGDRAMRESGFDTNFHFGPFGGSTHHYAAVGLNSLLYRYELDLHDFAVQLGKTADAERWSQAAAARKAAMNKYLWRPESGMYRDYDFVAGKPSDAPYLTTFYLLWAGAASKEQAASVRGKLPLFELPGGLAMDNLPSGVQWNSPFGWAPTNWLAVSGLDAYGFHDDAQRIAKKFDATIDRSFAADGTIREKYNMKLGNADVKVTAGYSQNVIGFGWTNAVYLKMQGVLDGAAEKSSAAGKATGTTP</sequence>
<dbReference type="PRINTS" id="PR00744">
    <property type="entry name" value="GLHYDRLASE37"/>
</dbReference>
<dbReference type="GO" id="GO:0004555">
    <property type="term" value="F:alpha,alpha-trehalase activity"/>
    <property type="evidence" value="ECO:0007669"/>
    <property type="project" value="InterPro"/>
</dbReference>
<dbReference type="Gene3D" id="1.50.10.10">
    <property type="match status" value="1"/>
</dbReference>
<protein>
    <submittedName>
        <fullName evidence="2">Trehalase</fullName>
    </submittedName>
</protein>
<dbReference type="GO" id="GO:0005993">
    <property type="term" value="P:trehalose catabolic process"/>
    <property type="evidence" value="ECO:0007669"/>
    <property type="project" value="TreeGrafter"/>
</dbReference>
<name>A0A370X9X1_9GAMM</name>
<dbReference type="PANTHER" id="PTHR23403">
    <property type="entry name" value="TREHALASE"/>
    <property type="match status" value="1"/>
</dbReference>